<organism evidence="5 6">
    <name type="scientific">Lasiosphaeris hirsuta</name>
    <dbReference type="NCBI Taxonomy" id="260670"/>
    <lineage>
        <taxon>Eukaryota</taxon>
        <taxon>Fungi</taxon>
        <taxon>Dikarya</taxon>
        <taxon>Ascomycota</taxon>
        <taxon>Pezizomycotina</taxon>
        <taxon>Sordariomycetes</taxon>
        <taxon>Sordariomycetidae</taxon>
        <taxon>Sordariales</taxon>
        <taxon>Lasiosphaeriaceae</taxon>
        <taxon>Lasiosphaeris</taxon>
    </lineage>
</organism>
<dbReference type="PANTHER" id="PTHR23236:SF51">
    <property type="entry name" value="NUCLEOLAR PROTEIN 6"/>
    <property type="match status" value="1"/>
</dbReference>
<feature type="compositionally biased region" description="Basic and acidic residues" evidence="3">
    <location>
        <begin position="248"/>
        <end position="266"/>
    </location>
</feature>
<dbReference type="GO" id="GO:0042274">
    <property type="term" value="P:ribosomal small subunit biogenesis"/>
    <property type="evidence" value="ECO:0007669"/>
    <property type="project" value="TreeGrafter"/>
</dbReference>
<feature type="compositionally biased region" description="Acidic residues" evidence="3">
    <location>
        <begin position="139"/>
        <end position="149"/>
    </location>
</feature>
<dbReference type="GO" id="GO:0005730">
    <property type="term" value="C:nucleolus"/>
    <property type="evidence" value="ECO:0007669"/>
    <property type="project" value="TreeGrafter"/>
</dbReference>
<feature type="compositionally biased region" description="Basic and acidic residues" evidence="3">
    <location>
        <begin position="274"/>
        <end position="285"/>
    </location>
</feature>
<dbReference type="SUPFAM" id="SSF54928">
    <property type="entry name" value="RNA-binding domain, RBD"/>
    <property type="match status" value="1"/>
</dbReference>
<feature type="region of interest" description="Disordered" evidence="3">
    <location>
        <begin position="1"/>
        <end position="152"/>
    </location>
</feature>
<feature type="region of interest" description="Disordered" evidence="3">
    <location>
        <begin position="239"/>
        <end position="365"/>
    </location>
</feature>
<dbReference type="Proteomes" id="UP001172102">
    <property type="component" value="Unassembled WGS sequence"/>
</dbReference>
<dbReference type="PANTHER" id="PTHR23236">
    <property type="entry name" value="EUKARYOTIC TRANSLATION INITIATION FACTOR 4B/4H"/>
    <property type="match status" value="1"/>
</dbReference>
<evidence type="ECO:0000313" key="5">
    <source>
        <dbReference type="EMBL" id="KAK0729735.1"/>
    </source>
</evidence>
<evidence type="ECO:0000313" key="6">
    <source>
        <dbReference type="Proteomes" id="UP001172102"/>
    </source>
</evidence>
<feature type="domain" description="RRM" evidence="4">
    <location>
        <begin position="158"/>
        <end position="241"/>
    </location>
</feature>
<feature type="compositionally biased region" description="Basic and acidic residues" evidence="3">
    <location>
        <begin position="45"/>
        <end position="57"/>
    </location>
</feature>
<evidence type="ECO:0000256" key="3">
    <source>
        <dbReference type="SAM" id="MobiDB-lite"/>
    </source>
</evidence>
<proteinExistence type="predicted"/>
<dbReference type="Gene3D" id="3.30.70.330">
    <property type="match status" value="1"/>
</dbReference>
<evidence type="ECO:0000256" key="2">
    <source>
        <dbReference type="PROSITE-ProRule" id="PRU00176"/>
    </source>
</evidence>
<dbReference type="InterPro" id="IPR000504">
    <property type="entry name" value="RRM_dom"/>
</dbReference>
<dbReference type="Pfam" id="PF00076">
    <property type="entry name" value="RRM_1"/>
    <property type="match status" value="1"/>
</dbReference>
<evidence type="ECO:0000259" key="4">
    <source>
        <dbReference type="PROSITE" id="PS50102"/>
    </source>
</evidence>
<sequence>MAKSSKKRARSAEDGAADESVNAVAEPQQAPAVKKSKINANGKAEVTKNGDEEVVKAKKEKKEKKGKEEKKSKSKDVDSAGDDDEPTPAPFVAAPEQIVLETPAEEKKPKKEKKDKKDKSKKSKTTGELSADAQPEGETNGEDEDEDAEAASGKPARFICFIGNLPYTATKESVGAHFATVHPINVRLLTQRDDPKKSRGIAFVEFGRFDHMKTCLEKFHHTDFDDGLSPVRKINVELTAGGGGKTSKRQEKIATKNKKLNEERTTRAANQETAKAEKAKGKPEAGAEEPAVEGEAPVEAVFIHPSRLGRVPHNMQTQEQRDEDAKKNPDQPEFNGGGGRKFGGGGGRFRGRGGGRGGGGRGRGR</sequence>
<feature type="compositionally biased region" description="Basic residues" evidence="3">
    <location>
        <begin position="110"/>
        <end position="124"/>
    </location>
</feature>
<dbReference type="InterPro" id="IPR034228">
    <property type="entry name" value="Nop6_RRM"/>
</dbReference>
<reference evidence="5" key="1">
    <citation type="submission" date="2023-06" db="EMBL/GenBank/DDBJ databases">
        <title>Genome-scale phylogeny and comparative genomics of the fungal order Sordariales.</title>
        <authorList>
            <consortium name="Lawrence Berkeley National Laboratory"/>
            <person name="Hensen N."/>
            <person name="Bonometti L."/>
            <person name="Westerberg I."/>
            <person name="Brannstrom I.O."/>
            <person name="Guillou S."/>
            <person name="Cros-Aarteil S."/>
            <person name="Calhoun S."/>
            <person name="Haridas S."/>
            <person name="Kuo A."/>
            <person name="Mondo S."/>
            <person name="Pangilinan J."/>
            <person name="Riley R."/>
            <person name="Labutti K."/>
            <person name="Andreopoulos B."/>
            <person name="Lipzen A."/>
            <person name="Chen C."/>
            <person name="Yanf M."/>
            <person name="Daum C."/>
            <person name="Ng V."/>
            <person name="Clum A."/>
            <person name="Steindorff A."/>
            <person name="Ohm R."/>
            <person name="Martin F."/>
            <person name="Silar P."/>
            <person name="Natvig D."/>
            <person name="Lalanne C."/>
            <person name="Gautier V."/>
            <person name="Ament-Velasquez S.L."/>
            <person name="Kruys A."/>
            <person name="Hutchinson M.I."/>
            <person name="Powell A.J."/>
            <person name="Barry K."/>
            <person name="Miller A.N."/>
            <person name="Grigoriev I.V."/>
            <person name="Debuchy R."/>
            <person name="Gladieux P."/>
            <person name="Thoren M.H."/>
            <person name="Johannesson H."/>
        </authorList>
    </citation>
    <scope>NUCLEOTIDE SEQUENCE</scope>
    <source>
        <strain evidence="5">SMH4607-1</strain>
    </source>
</reference>
<dbReference type="GO" id="GO:0019843">
    <property type="term" value="F:rRNA binding"/>
    <property type="evidence" value="ECO:0007669"/>
    <property type="project" value="TreeGrafter"/>
</dbReference>
<dbReference type="InterPro" id="IPR012677">
    <property type="entry name" value="Nucleotide-bd_a/b_plait_sf"/>
</dbReference>
<keyword evidence="1 2" id="KW-0694">RNA-binding</keyword>
<dbReference type="EMBL" id="JAUKUA010000001">
    <property type="protein sequence ID" value="KAK0729735.1"/>
    <property type="molecule type" value="Genomic_DNA"/>
</dbReference>
<dbReference type="AlphaFoldDB" id="A0AA40B8Q8"/>
<accession>A0AA40B8Q8</accession>
<name>A0AA40B8Q8_9PEZI</name>
<protein>
    <recommendedName>
        <fullName evidence="4">RRM domain-containing protein</fullName>
    </recommendedName>
</protein>
<keyword evidence="6" id="KW-1185">Reference proteome</keyword>
<evidence type="ECO:0000256" key="1">
    <source>
        <dbReference type="ARBA" id="ARBA00022884"/>
    </source>
</evidence>
<dbReference type="InterPro" id="IPR035979">
    <property type="entry name" value="RBD_domain_sf"/>
</dbReference>
<comment type="caution">
    <text evidence="5">The sequence shown here is derived from an EMBL/GenBank/DDBJ whole genome shotgun (WGS) entry which is preliminary data.</text>
</comment>
<feature type="compositionally biased region" description="Basic and acidic residues" evidence="3">
    <location>
        <begin position="63"/>
        <end position="78"/>
    </location>
</feature>
<dbReference type="FunFam" id="3.30.70.330:FF:000376">
    <property type="entry name" value="Putative RNA binding protein"/>
    <property type="match status" value="1"/>
</dbReference>
<feature type="compositionally biased region" description="Gly residues" evidence="3">
    <location>
        <begin position="335"/>
        <end position="365"/>
    </location>
</feature>
<gene>
    <name evidence="5" type="ORF">B0H67DRAFT_526001</name>
</gene>
<dbReference type="CDD" id="cd12400">
    <property type="entry name" value="RRM_Nop6"/>
    <property type="match status" value="1"/>
</dbReference>
<feature type="compositionally biased region" description="Basic and acidic residues" evidence="3">
    <location>
        <begin position="319"/>
        <end position="330"/>
    </location>
</feature>
<dbReference type="PROSITE" id="PS50102">
    <property type="entry name" value="RRM"/>
    <property type="match status" value="1"/>
</dbReference>
<dbReference type="SMART" id="SM00360">
    <property type="entry name" value="RRM"/>
    <property type="match status" value="1"/>
</dbReference>